<dbReference type="InterPro" id="IPR029056">
    <property type="entry name" value="Ribokinase-like"/>
</dbReference>
<keyword evidence="9" id="KW-1185">Reference proteome</keyword>
<accession>A0A8D5UFE3</accession>
<dbReference type="Proteomes" id="UP000677436">
    <property type="component" value="Chromosome"/>
</dbReference>
<evidence type="ECO:0000256" key="2">
    <source>
        <dbReference type="ARBA" id="ARBA00022679"/>
    </source>
</evidence>
<protein>
    <submittedName>
        <fullName evidence="8">Aminoimidazole riboside kinase</fullName>
    </submittedName>
</protein>
<dbReference type="NCBIfam" id="NF006957">
    <property type="entry name" value="PRK09434.1"/>
    <property type="match status" value="1"/>
</dbReference>
<reference evidence="8" key="1">
    <citation type="journal article" date="2013" name="Int. J. Syst. Evol. Microbiol.">
        <title>Polycladomyces abyssicola gen. nov., sp. nov., a thermophilic filamentous bacterium isolated from hemipelagic sediment.</title>
        <authorList>
            <person name="Tsubouchi T."/>
            <person name="Shimane Y."/>
            <person name="Mori K."/>
            <person name="Usui K."/>
            <person name="Hiraki T."/>
            <person name="Tame A."/>
            <person name="Uematsu K."/>
            <person name="Maruyama T."/>
            <person name="Hatada Y."/>
        </authorList>
    </citation>
    <scope>NUCLEOTIDE SEQUENCE</scope>
    <source>
        <strain evidence="8">JIR-001</strain>
    </source>
</reference>
<evidence type="ECO:0000256" key="6">
    <source>
        <dbReference type="RuleBase" id="RU003704"/>
    </source>
</evidence>
<evidence type="ECO:0000259" key="7">
    <source>
        <dbReference type="Pfam" id="PF00294"/>
    </source>
</evidence>
<organism evidence="8 9">
    <name type="scientific">Polycladomyces abyssicola</name>
    <dbReference type="NCBI Taxonomy" id="1125966"/>
    <lineage>
        <taxon>Bacteria</taxon>
        <taxon>Bacillati</taxon>
        <taxon>Bacillota</taxon>
        <taxon>Bacilli</taxon>
        <taxon>Bacillales</taxon>
        <taxon>Thermoactinomycetaceae</taxon>
        <taxon>Polycladomyces</taxon>
    </lineage>
</organism>
<dbReference type="PROSITE" id="PS00584">
    <property type="entry name" value="PFKB_KINASES_2"/>
    <property type="match status" value="1"/>
</dbReference>
<dbReference type="GO" id="GO:0005524">
    <property type="term" value="F:ATP binding"/>
    <property type="evidence" value="ECO:0007669"/>
    <property type="project" value="UniProtKB-KW"/>
</dbReference>
<proteinExistence type="inferred from homology"/>
<comment type="similarity">
    <text evidence="1 6">Belongs to the carbohydrate kinase PfkB family.</text>
</comment>
<dbReference type="InterPro" id="IPR002173">
    <property type="entry name" value="Carboh/pur_kinase_PfkB_CS"/>
</dbReference>
<dbReference type="PROSITE" id="PS00583">
    <property type="entry name" value="PFKB_KINASES_1"/>
    <property type="match status" value="1"/>
</dbReference>
<dbReference type="SUPFAM" id="SSF53613">
    <property type="entry name" value="Ribokinase-like"/>
    <property type="match status" value="1"/>
</dbReference>
<dbReference type="CDD" id="cd01167">
    <property type="entry name" value="bac_FRK"/>
    <property type="match status" value="1"/>
</dbReference>
<gene>
    <name evidence="8" type="ORF">JIR001_07780</name>
</gene>
<dbReference type="PANTHER" id="PTHR43085">
    <property type="entry name" value="HEXOKINASE FAMILY MEMBER"/>
    <property type="match status" value="1"/>
</dbReference>
<dbReference type="PRINTS" id="PR00990">
    <property type="entry name" value="RIBOKINASE"/>
</dbReference>
<evidence type="ECO:0000313" key="9">
    <source>
        <dbReference type="Proteomes" id="UP000677436"/>
    </source>
</evidence>
<feature type="domain" description="Carbohydrate kinase PfkB" evidence="7">
    <location>
        <begin position="3"/>
        <end position="305"/>
    </location>
</feature>
<dbReference type="EMBL" id="AP024601">
    <property type="protein sequence ID" value="BCU80995.1"/>
    <property type="molecule type" value="Genomic_DNA"/>
</dbReference>
<dbReference type="GO" id="GO:0006000">
    <property type="term" value="P:fructose metabolic process"/>
    <property type="evidence" value="ECO:0007669"/>
    <property type="project" value="UniProtKB-ARBA"/>
</dbReference>
<dbReference type="RefSeq" id="WP_212774291.1">
    <property type="nucleotide sequence ID" value="NZ_AP024601.1"/>
</dbReference>
<evidence type="ECO:0000256" key="4">
    <source>
        <dbReference type="ARBA" id="ARBA00022777"/>
    </source>
</evidence>
<keyword evidence="2 6" id="KW-0808">Transferase</keyword>
<dbReference type="Gene3D" id="3.40.1190.20">
    <property type="match status" value="1"/>
</dbReference>
<sequence length="316" mass="34109">MQTGIVALGEALIDLIPLDATNMTYRKSPGGAPANVAVGVARLGGRSSFVGKVGNDVLGAFLKQTLNDYGVDTRQMILTDEARTGLVFVELNADGERDFTFFVKPSADFFLYEREIDEYFIGMHKILHFGSISLIREPAKSATVKAVHNAKKHGLIVSYDPNLRLGLWETPAQARNTIIEMLPQVDVLKVSEEELVFLTGQQSIEAGVDALKVYEIPLVFVTRGAEGSVAFCRNGKVAVPAMKVEAVDTTGAGDAYVSGILFSLDRYEGSLEEVTVSELERWVRFASMSGGLAASTQGAMTALPTLEQVQNILGEG</sequence>
<reference evidence="8" key="2">
    <citation type="journal article" date="2021" name="Microbiol. Resour. Announc.">
        <title>Complete Genome Sequence of Polycladomyces abyssicola JIR-001T, Isolated from Hemipelagic Sediment in Deep Seawater.</title>
        <authorList>
            <person name="Tsubouchi T."/>
            <person name="Kaneko Y."/>
        </authorList>
    </citation>
    <scope>NUCLEOTIDE SEQUENCE</scope>
    <source>
        <strain evidence="8">JIR-001</strain>
    </source>
</reference>
<evidence type="ECO:0000256" key="5">
    <source>
        <dbReference type="ARBA" id="ARBA00022840"/>
    </source>
</evidence>
<dbReference type="GO" id="GO:0008865">
    <property type="term" value="F:fructokinase activity"/>
    <property type="evidence" value="ECO:0007669"/>
    <property type="project" value="UniProtKB-ARBA"/>
</dbReference>
<dbReference type="AlphaFoldDB" id="A0A8D5UFE3"/>
<dbReference type="InterPro" id="IPR050306">
    <property type="entry name" value="PfkB_Carbo_kinase"/>
</dbReference>
<evidence type="ECO:0000256" key="1">
    <source>
        <dbReference type="ARBA" id="ARBA00010688"/>
    </source>
</evidence>
<dbReference type="KEGG" id="pabs:JIR001_07780"/>
<dbReference type="InterPro" id="IPR011611">
    <property type="entry name" value="PfkB_dom"/>
</dbReference>
<keyword evidence="3" id="KW-0547">Nucleotide-binding</keyword>
<dbReference type="InterPro" id="IPR002139">
    <property type="entry name" value="Ribo/fructo_kinase"/>
</dbReference>
<keyword evidence="4 6" id="KW-0418">Kinase</keyword>
<name>A0A8D5UFE3_9BACL</name>
<dbReference type="Pfam" id="PF00294">
    <property type="entry name" value="PfkB"/>
    <property type="match status" value="1"/>
</dbReference>
<evidence type="ECO:0000256" key="3">
    <source>
        <dbReference type="ARBA" id="ARBA00022741"/>
    </source>
</evidence>
<keyword evidence="5" id="KW-0067">ATP-binding</keyword>
<dbReference type="PANTHER" id="PTHR43085:SF1">
    <property type="entry name" value="PSEUDOURIDINE KINASE-RELATED"/>
    <property type="match status" value="1"/>
</dbReference>
<evidence type="ECO:0000313" key="8">
    <source>
        <dbReference type="EMBL" id="BCU80995.1"/>
    </source>
</evidence>